<dbReference type="GO" id="GO:0006364">
    <property type="term" value="P:rRNA processing"/>
    <property type="evidence" value="ECO:0007669"/>
    <property type="project" value="InterPro"/>
</dbReference>
<dbReference type="GO" id="GO:0034388">
    <property type="term" value="C:Pwp2p-containing subcomplex of 90S preribosome"/>
    <property type="evidence" value="ECO:0007669"/>
    <property type="project" value="TreeGrafter"/>
</dbReference>
<proteinExistence type="predicted"/>
<dbReference type="PANTHER" id="PTHR22840:SF12">
    <property type="entry name" value="WD REPEAT-CONTAINING PROTEIN 36"/>
    <property type="match status" value="1"/>
</dbReference>
<comment type="caution">
    <text evidence="2">The sequence shown here is derived from an EMBL/GenBank/DDBJ whole genome shotgun (WGS) entry which is preliminary data.</text>
</comment>
<feature type="domain" description="WDR36/Utp21 C-terminal" evidence="1">
    <location>
        <begin position="24"/>
        <end position="90"/>
    </location>
</feature>
<sequence length="94" mass="10996">MAPIRGAAFFSSRSRPYYCISLHVHMLRLNQDFNLAQAYLALFLKLHLRLIAEQPVLMRETEDLLELLERTWTTIQTLLNQNMCLLSYIKSALL</sequence>
<dbReference type="EMBL" id="QNUK01000055">
    <property type="protein sequence ID" value="KAF5904560.1"/>
    <property type="molecule type" value="Genomic_DNA"/>
</dbReference>
<evidence type="ECO:0000259" key="1">
    <source>
        <dbReference type="Pfam" id="PF04192"/>
    </source>
</evidence>
<gene>
    <name evidence="2" type="primary">wdr36</name>
    <name evidence="2" type="ORF">DAT39_005720</name>
</gene>
<evidence type="ECO:0000313" key="3">
    <source>
        <dbReference type="Proteomes" id="UP000727407"/>
    </source>
</evidence>
<dbReference type="OrthoDB" id="10250769at2759"/>
<dbReference type="GO" id="GO:0032040">
    <property type="term" value="C:small-subunit processome"/>
    <property type="evidence" value="ECO:0007669"/>
    <property type="project" value="InterPro"/>
</dbReference>
<dbReference type="AlphaFoldDB" id="A0A8J4XFE9"/>
<protein>
    <submittedName>
        <fullName evidence="2">WD repeat-containing protein 36</fullName>
    </submittedName>
</protein>
<dbReference type="Proteomes" id="UP000727407">
    <property type="component" value="Unassembled WGS sequence"/>
</dbReference>
<keyword evidence="3" id="KW-1185">Reference proteome</keyword>
<dbReference type="PANTHER" id="PTHR22840">
    <property type="entry name" value="WD REPEAT-CONTAINING PROTEIN 36"/>
    <property type="match status" value="1"/>
</dbReference>
<name>A0A8J4XFE9_CLAMG</name>
<organism evidence="2 3">
    <name type="scientific">Clarias magur</name>
    <name type="common">Asian catfish</name>
    <name type="synonym">Macropteronotus magur</name>
    <dbReference type="NCBI Taxonomy" id="1594786"/>
    <lineage>
        <taxon>Eukaryota</taxon>
        <taxon>Metazoa</taxon>
        <taxon>Chordata</taxon>
        <taxon>Craniata</taxon>
        <taxon>Vertebrata</taxon>
        <taxon>Euteleostomi</taxon>
        <taxon>Actinopterygii</taxon>
        <taxon>Neopterygii</taxon>
        <taxon>Teleostei</taxon>
        <taxon>Ostariophysi</taxon>
        <taxon>Siluriformes</taxon>
        <taxon>Clariidae</taxon>
        <taxon>Clarias</taxon>
    </lineage>
</organism>
<accession>A0A8J4XFE9</accession>
<dbReference type="Pfam" id="PF04192">
    <property type="entry name" value="Utp21"/>
    <property type="match status" value="1"/>
</dbReference>
<dbReference type="InterPro" id="IPR007319">
    <property type="entry name" value="WDR36/Utp21_C"/>
</dbReference>
<evidence type="ECO:0000313" key="2">
    <source>
        <dbReference type="EMBL" id="KAF5904560.1"/>
    </source>
</evidence>
<reference evidence="2" key="1">
    <citation type="submission" date="2020-07" db="EMBL/GenBank/DDBJ databases">
        <title>Clarias magur genome sequencing, assembly and annotation.</title>
        <authorList>
            <person name="Kushwaha B."/>
            <person name="Kumar R."/>
            <person name="Das P."/>
            <person name="Joshi C.G."/>
            <person name="Kumar D."/>
            <person name="Nagpure N.S."/>
            <person name="Pandey M."/>
            <person name="Agarwal S."/>
            <person name="Srivastava S."/>
            <person name="Singh M."/>
            <person name="Sahoo L."/>
            <person name="Jayasankar P."/>
            <person name="Meher P.K."/>
            <person name="Koringa P.G."/>
            <person name="Iquebal M.A."/>
            <person name="Das S.P."/>
            <person name="Bit A."/>
            <person name="Patnaik S."/>
            <person name="Patel N."/>
            <person name="Shah T.M."/>
            <person name="Hinsu A."/>
            <person name="Jena J.K."/>
        </authorList>
    </citation>
    <scope>NUCLEOTIDE SEQUENCE</scope>
    <source>
        <strain evidence="2">CIFAMagur01</strain>
        <tissue evidence="2">Testis</tissue>
    </source>
</reference>